<dbReference type="Gene3D" id="2.30.30.380">
    <property type="entry name" value="Zn-finger domain of Sec23/24"/>
    <property type="match status" value="1"/>
</dbReference>
<dbReference type="GO" id="GO:0030330">
    <property type="term" value="P:DNA damage response, signal transduction by p53 class mediator"/>
    <property type="evidence" value="ECO:0007669"/>
    <property type="project" value="Ensembl"/>
</dbReference>
<feature type="compositionally biased region" description="Polar residues" evidence="4">
    <location>
        <begin position="334"/>
        <end position="343"/>
    </location>
</feature>
<dbReference type="GO" id="GO:0002039">
    <property type="term" value="F:p53 binding"/>
    <property type="evidence" value="ECO:0007669"/>
    <property type="project" value="Ensembl"/>
</dbReference>
<dbReference type="GO" id="GO:0065003">
    <property type="term" value="P:protein-containing complex assembly"/>
    <property type="evidence" value="ECO:0007669"/>
    <property type="project" value="Ensembl"/>
</dbReference>
<dbReference type="Ensembl" id="ENSNNAT00000006393.1">
    <property type="protein sequence ID" value="ENSNNAP00000006118.1"/>
    <property type="gene ID" value="ENSNNAG00000003708.1"/>
</dbReference>
<feature type="region of interest" description="Disordered" evidence="4">
    <location>
        <begin position="156"/>
        <end position="175"/>
    </location>
</feature>
<dbReference type="GO" id="GO:0097718">
    <property type="term" value="F:disordered domain specific binding"/>
    <property type="evidence" value="ECO:0007669"/>
    <property type="project" value="Ensembl"/>
</dbReference>
<dbReference type="GO" id="GO:0061630">
    <property type="term" value="F:ubiquitin protein ligase activity"/>
    <property type="evidence" value="ECO:0007669"/>
    <property type="project" value="Ensembl"/>
</dbReference>
<dbReference type="InterPro" id="IPR036885">
    <property type="entry name" value="SWIB_MDM2_dom_sf"/>
</dbReference>
<dbReference type="GO" id="GO:0003181">
    <property type="term" value="P:atrioventricular valve morphogenesis"/>
    <property type="evidence" value="ECO:0007669"/>
    <property type="project" value="Ensembl"/>
</dbReference>
<dbReference type="GO" id="GO:0031648">
    <property type="term" value="P:protein destabilization"/>
    <property type="evidence" value="ECO:0007669"/>
    <property type="project" value="Ensembl"/>
</dbReference>
<dbReference type="SUPFAM" id="SSF90209">
    <property type="entry name" value="Ran binding protein zinc finger-like"/>
    <property type="match status" value="1"/>
</dbReference>
<keyword evidence="2" id="KW-0863">Zinc-finger</keyword>
<sequence>LCKPHLSTCGLVEGCFQLPSSGVKTIKPKPLLMKLLQSAGAEKDTFTMKEVNRFIAVNIGSENDLDSNNIAVNQSRCQLENGNILKVITGLYYIYSFIHLFIKLIGDPSHRRATLEESASEDINYERQRKRQKSDSISLTFDESLKWCVVDCERSNSSSSINSLPSPDHASLSENSDWLDEDSISDQFSVEFEVESIYSEAYSPNEEGFELTDEDDEVYQVTIYQTEDSDIDSFDEDPEISLADYWKCSKCNEMNPPLPSHCPKCWTLRKDWLPDKKTETAKKSTFLNPSSLYPEEGFDVPDCKKGKINEDKEEETAEQSSESQESEAYSQPSTSSSMLYSSQEDYKESEKEDIEDKEERLELGQPVSCVEPCVICQTRPKNGCIVHGRTGHLMSCFVCAKKLKKRNKPCPVCRQPIEMIILTYFC</sequence>
<feature type="compositionally biased region" description="Basic and acidic residues" evidence="4">
    <location>
        <begin position="301"/>
        <end position="310"/>
    </location>
</feature>
<dbReference type="InterPro" id="IPR013083">
    <property type="entry name" value="Znf_RING/FYVE/PHD"/>
</dbReference>
<keyword evidence="1" id="KW-0479">Metal-binding</keyword>
<dbReference type="PIRSF" id="PIRSF006748">
    <property type="entry name" value="p53_MDM_2/4"/>
    <property type="match status" value="1"/>
</dbReference>
<dbReference type="GO" id="GO:0001974">
    <property type="term" value="P:blood vessel remodeling"/>
    <property type="evidence" value="ECO:0007669"/>
    <property type="project" value="Ensembl"/>
</dbReference>
<dbReference type="SUPFAM" id="SSF57850">
    <property type="entry name" value="RING/U-box"/>
    <property type="match status" value="1"/>
</dbReference>
<dbReference type="GO" id="GO:0043518">
    <property type="term" value="P:negative regulation of DNA damage response, signal transduction by p53 class mediator"/>
    <property type="evidence" value="ECO:0007669"/>
    <property type="project" value="Ensembl"/>
</dbReference>
<evidence type="ECO:0000313" key="6">
    <source>
        <dbReference type="Ensembl" id="ENSNNAP00000006118.1"/>
    </source>
</evidence>
<dbReference type="GO" id="GO:0017053">
    <property type="term" value="C:transcription repressor complex"/>
    <property type="evidence" value="ECO:0007669"/>
    <property type="project" value="Ensembl"/>
</dbReference>
<dbReference type="GO" id="GO:0005730">
    <property type="term" value="C:nucleolus"/>
    <property type="evidence" value="ECO:0007669"/>
    <property type="project" value="Ensembl"/>
</dbReference>
<dbReference type="GO" id="GO:0000122">
    <property type="term" value="P:negative regulation of transcription by RNA polymerase II"/>
    <property type="evidence" value="ECO:0007669"/>
    <property type="project" value="Ensembl"/>
</dbReference>
<dbReference type="GO" id="GO:0006915">
    <property type="term" value="P:apoptotic process"/>
    <property type="evidence" value="ECO:0007669"/>
    <property type="project" value="Ensembl"/>
</dbReference>
<dbReference type="GO" id="GO:1990000">
    <property type="term" value="P:amyloid fibril formation"/>
    <property type="evidence" value="ECO:0007669"/>
    <property type="project" value="Ensembl"/>
</dbReference>
<evidence type="ECO:0000256" key="3">
    <source>
        <dbReference type="ARBA" id="ARBA00022833"/>
    </source>
</evidence>
<evidence type="ECO:0000256" key="4">
    <source>
        <dbReference type="SAM" id="MobiDB-lite"/>
    </source>
</evidence>
<evidence type="ECO:0000256" key="2">
    <source>
        <dbReference type="ARBA" id="ARBA00022771"/>
    </source>
</evidence>
<dbReference type="GO" id="GO:0002027">
    <property type="term" value="P:regulation of heart rate"/>
    <property type="evidence" value="ECO:0007669"/>
    <property type="project" value="Ensembl"/>
</dbReference>
<dbReference type="GO" id="GO:0045184">
    <property type="term" value="P:establishment of protein localization"/>
    <property type="evidence" value="ECO:0007669"/>
    <property type="project" value="Ensembl"/>
</dbReference>
<dbReference type="AlphaFoldDB" id="A0A8C6X359"/>
<dbReference type="OrthoDB" id="24526at2759"/>
<name>A0A8C6X359_NAJNA</name>
<dbReference type="GO" id="GO:0016874">
    <property type="term" value="F:ligase activity"/>
    <property type="evidence" value="ECO:0007669"/>
    <property type="project" value="Ensembl"/>
</dbReference>
<dbReference type="Pfam" id="PF00641">
    <property type="entry name" value="Zn_ribbon_RanBP"/>
    <property type="match status" value="1"/>
</dbReference>
<dbReference type="GO" id="GO:0071456">
    <property type="term" value="P:cellular response to hypoxia"/>
    <property type="evidence" value="ECO:0007669"/>
    <property type="project" value="Ensembl"/>
</dbReference>
<dbReference type="PANTHER" id="PTHR46858">
    <property type="entry name" value="OS05G0521000 PROTEIN"/>
    <property type="match status" value="1"/>
</dbReference>
<dbReference type="GO" id="GO:0007089">
    <property type="term" value="P:traversing start control point of mitotic cell cycle"/>
    <property type="evidence" value="ECO:0007669"/>
    <property type="project" value="Ensembl"/>
</dbReference>
<dbReference type="GO" id="GO:0005829">
    <property type="term" value="C:cytosol"/>
    <property type="evidence" value="ECO:0007669"/>
    <property type="project" value="Ensembl"/>
</dbReference>
<dbReference type="GO" id="GO:0008097">
    <property type="term" value="F:5S rRNA binding"/>
    <property type="evidence" value="ECO:0007669"/>
    <property type="project" value="Ensembl"/>
</dbReference>
<feature type="compositionally biased region" description="Low complexity" evidence="4">
    <location>
        <begin position="318"/>
        <end position="333"/>
    </location>
</feature>
<dbReference type="GO" id="GO:1902254">
    <property type="term" value="P:negative regulation of intrinsic apoptotic signaling pathway by p53 class mediator"/>
    <property type="evidence" value="ECO:0007669"/>
    <property type="project" value="Ensembl"/>
</dbReference>
<dbReference type="PROSITE" id="PS01358">
    <property type="entry name" value="ZF_RANBP2_1"/>
    <property type="match status" value="1"/>
</dbReference>
<dbReference type="GO" id="GO:0043021">
    <property type="term" value="F:ribonucleoprotein complex binding"/>
    <property type="evidence" value="ECO:0007669"/>
    <property type="project" value="Ensembl"/>
</dbReference>
<dbReference type="GO" id="GO:0072717">
    <property type="term" value="P:cellular response to actinomycin D"/>
    <property type="evidence" value="ECO:0007669"/>
    <property type="project" value="Ensembl"/>
</dbReference>
<dbReference type="Pfam" id="PF13920">
    <property type="entry name" value="zf-C3HC4_3"/>
    <property type="match status" value="1"/>
</dbReference>
<dbReference type="PANTHER" id="PTHR46858:SF13">
    <property type="entry name" value="E3 UBIQUITIN-PROTEIN LIGASE MDM2"/>
    <property type="match status" value="1"/>
</dbReference>
<dbReference type="Proteomes" id="UP000694559">
    <property type="component" value="Unplaced"/>
</dbReference>
<evidence type="ECO:0000259" key="5">
    <source>
        <dbReference type="PROSITE" id="PS01358"/>
    </source>
</evidence>
<evidence type="ECO:0000313" key="7">
    <source>
        <dbReference type="Proteomes" id="UP000694559"/>
    </source>
</evidence>
<keyword evidence="3" id="KW-0862">Zinc</keyword>
<dbReference type="GO" id="GO:0008270">
    <property type="term" value="F:zinc ion binding"/>
    <property type="evidence" value="ECO:0007669"/>
    <property type="project" value="UniProtKB-KW"/>
</dbReference>
<dbReference type="CDD" id="cd16783">
    <property type="entry name" value="mRING-HC-C2H2C4_MDM2"/>
    <property type="match status" value="1"/>
</dbReference>
<dbReference type="InterPro" id="IPR001876">
    <property type="entry name" value="Znf_RanBP2"/>
</dbReference>
<reference evidence="6" key="1">
    <citation type="submission" date="2025-08" db="UniProtKB">
        <authorList>
            <consortium name="Ensembl"/>
        </authorList>
    </citation>
    <scope>IDENTIFICATION</scope>
</reference>
<dbReference type="GO" id="GO:0051865">
    <property type="term" value="P:protein autoubiquitination"/>
    <property type="evidence" value="ECO:0007669"/>
    <property type="project" value="Ensembl"/>
</dbReference>
<dbReference type="GO" id="GO:0031625">
    <property type="term" value="F:ubiquitin protein ligase binding"/>
    <property type="evidence" value="ECO:0007669"/>
    <property type="project" value="Ensembl"/>
</dbReference>
<dbReference type="GO" id="GO:0051149">
    <property type="term" value="P:positive regulation of muscle cell differentiation"/>
    <property type="evidence" value="ECO:0007669"/>
    <property type="project" value="Ensembl"/>
</dbReference>
<proteinExistence type="predicted"/>
<dbReference type="GO" id="GO:0071480">
    <property type="term" value="P:cellular response to gamma radiation"/>
    <property type="evidence" value="ECO:0007669"/>
    <property type="project" value="Ensembl"/>
</dbReference>
<dbReference type="GO" id="GO:0001568">
    <property type="term" value="P:blood vessel development"/>
    <property type="evidence" value="ECO:0007669"/>
    <property type="project" value="Ensembl"/>
</dbReference>
<gene>
    <name evidence="6" type="primary">MDM2</name>
</gene>
<keyword evidence="7" id="KW-1185">Reference proteome</keyword>
<dbReference type="Gene3D" id="3.30.40.10">
    <property type="entry name" value="Zinc/RING finger domain, C3HC4 (zinc finger)"/>
    <property type="match status" value="1"/>
</dbReference>
<protein>
    <submittedName>
        <fullName evidence="6">MDM2 proto-onco</fullName>
    </submittedName>
</protein>
<dbReference type="GO" id="GO:0003283">
    <property type="term" value="P:atrial septum development"/>
    <property type="evidence" value="ECO:0007669"/>
    <property type="project" value="Ensembl"/>
</dbReference>
<dbReference type="GO" id="GO:0061663">
    <property type="term" value="F:NEDD8 ligase activity"/>
    <property type="evidence" value="ECO:0007669"/>
    <property type="project" value="Ensembl"/>
</dbReference>
<dbReference type="GO" id="GO:0042802">
    <property type="term" value="F:identical protein binding"/>
    <property type="evidence" value="ECO:0007669"/>
    <property type="project" value="Ensembl"/>
</dbReference>
<accession>A0A8C6X359</accession>
<dbReference type="InterPro" id="IPR044080">
    <property type="entry name" value="MDM2_mRING-HC-C2H2C4"/>
</dbReference>
<dbReference type="GO" id="GO:0034504">
    <property type="term" value="P:protein localization to nucleus"/>
    <property type="evidence" value="ECO:0007669"/>
    <property type="project" value="Ensembl"/>
</dbReference>
<dbReference type="GO" id="GO:0043130">
    <property type="term" value="F:ubiquitin binding"/>
    <property type="evidence" value="ECO:0007669"/>
    <property type="project" value="Ensembl"/>
</dbReference>
<dbReference type="GO" id="GO:0003281">
    <property type="term" value="P:ventricular septum development"/>
    <property type="evidence" value="ECO:0007669"/>
    <property type="project" value="Ensembl"/>
</dbReference>
<dbReference type="InterPro" id="IPR036443">
    <property type="entry name" value="Znf_RanBP2_sf"/>
</dbReference>
<dbReference type="SUPFAM" id="SSF47592">
    <property type="entry name" value="SWIB/MDM2 domain"/>
    <property type="match status" value="2"/>
</dbReference>
<dbReference type="GO" id="GO:0032436">
    <property type="term" value="P:positive regulation of proteasomal ubiquitin-dependent protein catabolic process"/>
    <property type="evidence" value="ECO:0007669"/>
    <property type="project" value="Ensembl"/>
</dbReference>
<dbReference type="InterPro" id="IPR016495">
    <property type="entry name" value="p53_neg-reg_MDM_2/4"/>
</dbReference>
<evidence type="ECO:0000256" key="1">
    <source>
        <dbReference type="ARBA" id="ARBA00022723"/>
    </source>
</evidence>
<reference evidence="6" key="2">
    <citation type="submission" date="2025-09" db="UniProtKB">
        <authorList>
            <consortium name="Ensembl"/>
        </authorList>
    </citation>
    <scope>IDENTIFICATION</scope>
</reference>
<feature type="region of interest" description="Disordered" evidence="4">
    <location>
        <begin position="283"/>
        <end position="361"/>
    </location>
</feature>
<dbReference type="GO" id="GO:0003203">
    <property type="term" value="P:endocardial cushion morphogenesis"/>
    <property type="evidence" value="ECO:0007669"/>
    <property type="project" value="Ensembl"/>
</dbReference>
<organism evidence="6 7">
    <name type="scientific">Naja naja</name>
    <name type="common">Indian cobra</name>
    <dbReference type="NCBI Taxonomy" id="35670"/>
    <lineage>
        <taxon>Eukaryota</taxon>
        <taxon>Metazoa</taxon>
        <taxon>Chordata</taxon>
        <taxon>Craniata</taxon>
        <taxon>Vertebrata</taxon>
        <taxon>Euteleostomi</taxon>
        <taxon>Lepidosauria</taxon>
        <taxon>Squamata</taxon>
        <taxon>Bifurcata</taxon>
        <taxon>Unidentata</taxon>
        <taxon>Episquamata</taxon>
        <taxon>Toxicofera</taxon>
        <taxon>Serpentes</taxon>
        <taxon>Colubroidea</taxon>
        <taxon>Elapidae</taxon>
        <taxon>Elapinae</taxon>
        <taxon>Naja</taxon>
    </lineage>
</organism>
<dbReference type="GO" id="GO:0060411">
    <property type="term" value="P:cardiac septum morphogenesis"/>
    <property type="evidence" value="ECO:0007669"/>
    <property type="project" value="Ensembl"/>
</dbReference>
<dbReference type="GO" id="GO:0034451">
    <property type="term" value="C:centriolar satellite"/>
    <property type="evidence" value="ECO:0007669"/>
    <property type="project" value="Ensembl"/>
</dbReference>
<feature type="compositionally biased region" description="Low complexity" evidence="4">
    <location>
        <begin position="156"/>
        <end position="167"/>
    </location>
</feature>
<dbReference type="GeneTree" id="ENSGT00530000063539"/>
<dbReference type="GO" id="GO:0043161">
    <property type="term" value="P:proteasome-mediated ubiquitin-dependent protein catabolic process"/>
    <property type="evidence" value="ECO:0007669"/>
    <property type="project" value="Ensembl"/>
</dbReference>
<dbReference type="GO" id="GO:0016604">
    <property type="term" value="C:nuclear body"/>
    <property type="evidence" value="ECO:0007669"/>
    <property type="project" value="Ensembl"/>
</dbReference>
<feature type="domain" description="RanBP2-type" evidence="5">
    <location>
        <begin position="246"/>
        <end position="265"/>
    </location>
</feature>
<dbReference type="Gene3D" id="1.10.245.10">
    <property type="entry name" value="SWIB/MDM2 domain"/>
    <property type="match status" value="1"/>
</dbReference>